<accession>A0ABV3P3Z5</accession>
<dbReference type="GO" id="GO:0016787">
    <property type="term" value="F:hydrolase activity"/>
    <property type="evidence" value="ECO:0007669"/>
    <property type="project" value="UniProtKB-KW"/>
</dbReference>
<keyword evidence="3" id="KW-1185">Reference proteome</keyword>
<feature type="domain" description="GH15-like" evidence="1">
    <location>
        <begin position="80"/>
        <end position="130"/>
    </location>
</feature>
<dbReference type="EMBL" id="JBFNQN010000004">
    <property type="protein sequence ID" value="MEW9264350.1"/>
    <property type="molecule type" value="Genomic_DNA"/>
</dbReference>
<dbReference type="PANTHER" id="PTHR31616">
    <property type="entry name" value="TREHALASE"/>
    <property type="match status" value="1"/>
</dbReference>
<organism evidence="2 3">
    <name type="scientific">Kineococcus endophyticus</name>
    <dbReference type="NCBI Taxonomy" id="1181883"/>
    <lineage>
        <taxon>Bacteria</taxon>
        <taxon>Bacillati</taxon>
        <taxon>Actinomycetota</taxon>
        <taxon>Actinomycetes</taxon>
        <taxon>Kineosporiales</taxon>
        <taxon>Kineosporiaceae</taxon>
        <taxon>Kineococcus</taxon>
    </lineage>
</organism>
<keyword evidence="2" id="KW-0378">Hydrolase</keyword>
<gene>
    <name evidence="2" type="ORF">AB1207_06300</name>
</gene>
<dbReference type="InterPro" id="IPR011613">
    <property type="entry name" value="GH15-like"/>
</dbReference>
<sequence length="404" mass="42494">MRRRWLLAAGGASVLGVGTVGATMLPDRTEAAPLPRLLSGPGWYDADPRAESAWLATGRVPGDAGPYGGLVRRALLDLRALTGPDGAVAAGPAPSWAYAWPRDSAFAAAALARTGHLDDADRILRFLSRVQLPDGGFEARYLLDGRGTPDDRRRQDDGAGWSLWALRAALDADPDAASARDRAQEHRGLLERALEFTLDRTADGTRLPDPSPDYWERSERLLTLGAVAPLVAGLRAGAAVLSRLRDRRRARTVSAAAGTLAGLVRERFAPAGWTRCAGGRGDAVDAAVTFCLPPFAPRADHDVLQALEVYEVAARRPAGGLAPGAGWRQDGISWTPETALVALAAASCGRTAQAEAWLTWLGAHLTAWGSLPEKVLPDGSPAGPAPLGWTAACVVLAVDTLGRG</sequence>
<evidence type="ECO:0000313" key="3">
    <source>
        <dbReference type="Proteomes" id="UP001555826"/>
    </source>
</evidence>
<comment type="caution">
    <text evidence="2">The sequence shown here is derived from an EMBL/GenBank/DDBJ whole genome shotgun (WGS) entry which is preliminary data.</text>
</comment>
<dbReference type="InterPro" id="IPR008928">
    <property type="entry name" value="6-hairpin_glycosidase_sf"/>
</dbReference>
<dbReference type="Pfam" id="PF00723">
    <property type="entry name" value="Glyco_hydro_15"/>
    <property type="match status" value="1"/>
</dbReference>
<dbReference type="Gene3D" id="1.50.10.10">
    <property type="match status" value="1"/>
</dbReference>
<dbReference type="PANTHER" id="PTHR31616:SF0">
    <property type="entry name" value="GLUCAN 1,4-ALPHA-GLUCOSIDASE"/>
    <property type="match status" value="1"/>
</dbReference>
<protein>
    <submittedName>
        <fullName evidence="2">Glycoside hydrolase family 15 protein</fullName>
    </submittedName>
</protein>
<dbReference type="RefSeq" id="WP_367637022.1">
    <property type="nucleotide sequence ID" value="NZ_JBFNQN010000004.1"/>
</dbReference>
<evidence type="ECO:0000313" key="2">
    <source>
        <dbReference type="EMBL" id="MEW9264350.1"/>
    </source>
</evidence>
<dbReference type="Proteomes" id="UP001555826">
    <property type="component" value="Unassembled WGS sequence"/>
</dbReference>
<proteinExistence type="predicted"/>
<reference evidence="2 3" key="1">
    <citation type="submission" date="2024-07" db="EMBL/GenBank/DDBJ databases">
        <authorList>
            <person name="Thanompreechachai J."/>
            <person name="Duangmal K."/>
        </authorList>
    </citation>
    <scope>NUCLEOTIDE SEQUENCE [LARGE SCALE GENOMIC DNA]</scope>
    <source>
        <strain evidence="2 3">KCTC 19886</strain>
    </source>
</reference>
<dbReference type="InterPro" id="IPR012341">
    <property type="entry name" value="6hp_glycosidase-like_sf"/>
</dbReference>
<evidence type="ECO:0000259" key="1">
    <source>
        <dbReference type="Pfam" id="PF00723"/>
    </source>
</evidence>
<name>A0ABV3P3Z5_9ACTN</name>
<dbReference type="SUPFAM" id="SSF48208">
    <property type="entry name" value="Six-hairpin glycosidases"/>
    <property type="match status" value="1"/>
</dbReference>